<sequence>MNKTKEKRRFIWICLAPATILFTVFMIIPTINVFWMSTLKWGGLSANKTFVGFNNFITAFQDMNFIHALQNTILIIAVVTVITMALAIIFASILVREKIKGQNFFRIIFYIPNILSVVVISSIFGAIYDSSNNGLLNSMISLFKPETWETIQFLGNQDIVLYAVIGALVWQAIGYYMVMYMASMSSIPEHLYESASLDGAGKFRQFFSITLPMIWDNIRTTLTFFVISTINISFLLVNALTSGGPDGASQTVLGYIYKQAYNNASYGYGMAIAAIVFIFSFVLSFILNKSTERDPIEL</sequence>
<proteinExistence type="inferred from homology"/>
<dbReference type="EMBL" id="SMCQ01000040">
    <property type="protein sequence ID" value="TCV90930.1"/>
    <property type="molecule type" value="Genomic_DNA"/>
</dbReference>
<keyword evidence="10" id="KW-1185">Reference proteome</keyword>
<keyword evidence="3" id="KW-1003">Cell membrane</keyword>
<dbReference type="InterPro" id="IPR035906">
    <property type="entry name" value="MetI-like_sf"/>
</dbReference>
<feature type="transmembrane region" description="Helical" evidence="7">
    <location>
        <begin position="73"/>
        <end position="95"/>
    </location>
</feature>
<keyword evidence="6 7" id="KW-0472">Membrane</keyword>
<dbReference type="Proteomes" id="UP000295515">
    <property type="component" value="Unassembled WGS sequence"/>
</dbReference>
<comment type="caution">
    <text evidence="9">The sequence shown here is derived from an EMBL/GenBank/DDBJ whole genome shotgun (WGS) entry which is preliminary data.</text>
</comment>
<evidence type="ECO:0000256" key="4">
    <source>
        <dbReference type="ARBA" id="ARBA00022692"/>
    </source>
</evidence>
<dbReference type="Gene3D" id="1.10.3720.10">
    <property type="entry name" value="MetI-like"/>
    <property type="match status" value="1"/>
</dbReference>
<dbReference type="GeneID" id="98916895"/>
<evidence type="ECO:0000256" key="2">
    <source>
        <dbReference type="ARBA" id="ARBA00022448"/>
    </source>
</evidence>
<evidence type="ECO:0000259" key="8">
    <source>
        <dbReference type="PROSITE" id="PS50928"/>
    </source>
</evidence>
<keyword evidence="5 7" id="KW-1133">Transmembrane helix</keyword>
<dbReference type="PANTHER" id="PTHR30193:SF41">
    <property type="entry name" value="DIACETYLCHITOBIOSE UPTAKE SYSTEM PERMEASE PROTEIN NGCF"/>
    <property type="match status" value="1"/>
</dbReference>
<organism evidence="9 10">
    <name type="scientific">Longibaculum muris</name>
    <dbReference type="NCBI Taxonomy" id="1796628"/>
    <lineage>
        <taxon>Bacteria</taxon>
        <taxon>Bacillati</taxon>
        <taxon>Bacillota</taxon>
        <taxon>Erysipelotrichia</taxon>
        <taxon>Erysipelotrichales</taxon>
        <taxon>Coprobacillaceae</taxon>
        <taxon>Longibaculum</taxon>
    </lineage>
</organism>
<keyword evidence="4 7" id="KW-0812">Transmembrane</keyword>
<evidence type="ECO:0000256" key="5">
    <source>
        <dbReference type="ARBA" id="ARBA00022989"/>
    </source>
</evidence>
<comment type="similarity">
    <text evidence="7">Belongs to the binding-protein-dependent transport system permease family.</text>
</comment>
<gene>
    <name evidence="9" type="ORF">EDD60_1403</name>
</gene>
<dbReference type="CDD" id="cd06261">
    <property type="entry name" value="TM_PBP2"/>
    <property type="match status" value="1"/>
</dbReference>
<comment type="subcellular location">
    <subcellularLocation>
        <location evidence="1 7">Cell membrane</location>
        <topology evidence="1 7">Multi-pass membrane protein</topology>
    </subcellularLocation>
</comment>
<dbReference type="SUPFAM" id="SSF161098">
    <property type="entry name" value="MetI-like"/>
    <property type="match status" value="1"/>
</dbReference>
<dbReference type="InterPro" id="IPR000515">
    <property type="entry name" value="MetI-like"/>
</dbReference>
<evidence type="ECO:0000256" key="7">
    <source>
        <dbReference type="RuleBase" id="RU363032"/>
    </source>
</evidence>
<dbReference type="AlphaFoldDB" id="A0A4R3YFM9"/>
<dbReference type="Pfam" id="PF00528">
    <property type="entry name" value="BPD_transp_1"/>
    <property type="match status" value="1"/>
</dbReference>
<dbReference type="GO" id="GO:0005886">
    <property type="term" value="C:plasma membrane"/>
    <property type="evidence" value="ECO:0007669"/>
    <property type="project" value="UniProtKB-SubCell"/>
</dbReference>
<accession>A0A4R3YFM9</accession>
<evidence type="ECO:0000256" key="3">
    <source>
        <dbReference type="ARBA" id="ARBA00022475"/>
    </source>
</evidence>
<feature type="transmembrane region" description="Helical" evidence="7">
    <location>
        <begin position="12"/>
        <end position="35"/>
    </location>
</feature>
<evidence type="ECO:0000256" key="1">
    <source>
        <dbReference type="ARBA" id="ARBA00004651"/>
    </source>
</evidence>
<evidence type="ECO:0000313" key="9">
    <source>
        <dbReference type="EMBL" id="TCV90930.1"/>
    </source>
</evidence>
<feature type="transmembrane region" description="Helical" evidence="7">
    <location>
        <begin position="222"/>
        <end position="241"/>
    </location>
</feature>
<feature type="transmembrane region" description="Helical" evidence="7">
    <location>
        <begin position="159"/>
        <end position="178"/>
    </location>
</feature>
<dbReference type="GO" id="GO:0055085">
    <property type="term" value="P:transmembrane transport"/>
    <property type="evidence" value="ECO:0007669"/>
    <property type="project" value="InterPro"/>
</dbReference>
<dbReference type="PROSITE" id="PS50928">
    <property type="entry name" value="ABC_TM1"/>
    <property type="match status" value="1"/>
</dbReference>
<dbReference type="InterPro" id="IPR051393">
    <property type="entry name" value="ABC_transporter_permease"/>
</dbReference>
<name>A0A4R3YFM9_9FIRM</name>
<dbReference type="PANTHER" id="PTHR30193">
    <property type="entry name" value="ABC TRANSPORTER PERMEASE PROTEIN"/>
    <property type="match status" value="1"/>
</dbReference>
<keyword evidence="2 7" id="KW-0813">Transport</keyword>
<evidence type="ECO:0000313" key="10">
    <source>
        <dbReference type="Proteomes" id="UP000295515"/>
    </source>
</evidence>
<reference evidence="9 10" key="1">
    <citation type="submission" date="2019-03" db="EMBL/GenBank/DDBJ databases">
        <title>Genomic Encyclopedia of Type Strains, Phase IV (KMG-IV): sequencing the most valuable type-strain genomes for metagenomic binning, comparative biology and taxonomic classification.</title>
        <authorList>
            <person name="Goeker M."/>
        </authorList>
    </citation>
    <scope>NUCLEOTIDE SEQUENCE [LARGE SCALE GENOMIC DNA]</scope>
    <source>
        <strain evidence="9 10">DSM 29487</strain>
    </source>
</reference>
<evidence type="ECO:0000256" key="6">
    <source>
        <dbReference type="ARBA" id="ARBA00023136"/>
    </source>
</evidence>
<feature type="transmembrane region" description="Helical" evidence="7">
    <location>
        <begin position="107"/>
        <end position="128"/>
    </location>
</feature>
<feature type="transmembrane region" description="Helical" evidence="7">
    <location>
        <begin position="266"/>
        <end position="287"/>
    </location>
</feature>
<dbReference type="RefSeq" id="WP_066445492.1">
    <property type="nucleotide sequence ID" value="NZ_CAUWFI010000022.1"/>
</dbReference>
<feature type="domain" description="ABC transmembrane type-1" evidence="8">
    <location>
        <begin position="69"/>
        <end position="287"/>
    </location>
</feature>
<protein>
    <submittedName>
        <fullName evidence="9">Carbohydrate ABC transporter membrane protein 1 (CUT1 family)</fullName>
    </submittedName>
</protein>